<keyword evidence="1" id="KW-0812">Transmembrane</keyword>
<comment type="caution">
    <text evidence="2">The sequence shown here is derived from an EMBL/GenBank/DDBJ whole genome shotgun (WGS) entry which is preliminary data.</text>
</comment>
<keyword evidence="1" id="KW-1133">Transmembrane helix</keyword>
<evidence type="ECO:0000313" key="3">
    <source>
        <dbReference type="Proteomes" id="UP000005808"/>
    </source>
</evidence>
<dbReference type="EMBL" id="AHJE01000027">
    <property type="protein sequence ID" value="EHP42800.1"/>
    <property type="molecule type" value="Genomic_DNA"/>
</dbReference>
<protein>
    <submittedName>
        <fullName evidence="2">Uncharacterized protein</fullName>
    </submittedName>
</protein>
<feature type="transmembrane region" description="Helical" evidence="1">
    <location>
        <begin position="6"/>
        <end position="28"/>
    </location>
</feature>
<dbReference type="AlphaFoldDB" id="H1S3M6"/>
<accession>H1S3M6</accession>
<dbReference type="Proteomes" id="UP000005808">
    <property type="component" value="Unassembled WGS sequence"/>
</dbReference>
<evidence type="ECO:0000313" key="2">
    <source>
        <dbReference type="EMBL" id="EHP42800.1"/>
    </source>
</evidence>
<sequence>MTIKDTAMILAGWIAACLGSGYLVTFAAQALQR</sequence>
<organism evidence="2 3">
    <name type="scientific">Cupriavidus basilensis OR16</name>
    <dbReference type="NCBI Taxonomy" id="1127483"/>
    <lineage>
        <taxon>Bacteria</taxon>
        <taxon>Pseudomonadati</taxon>
        <taxon>Pseudomonadota</taxon>
        <taxon>Betaproteobacteria</taxon>
        <taxon>Burkholderiales</taxon>
        <taxon>Burkholderiaceae</taxon>
        <taxon>Cupriavidus</taxon>
    </lineage>
</organism>
<gene>
    <name evidence="2" type="ORF">OR16_11803</name>
</gene>
<reference evidence="2 3" key="1">
    <citation type="journal article" date="2012" name="J. Bacteriol.">
        <title>De Novo Genome Project of Cupriavidus basilensis OR16.</title>
        <authorList>
            <person name="Cserhati M."/>
            <person name="Kriszt B."/>
            <person name="Szoboszlay S."/>
            <person name="Toth A."/>
            <person name="Szabo I."/>
            <person name="Tancsics A."/>
            <person name="Nagy I."/>
            <person name="Horvath B."/>
            <person name="Nagy I."/>
            <person name="Kukolya J."/>
        </authorList>
    </citation>
    <scope>NUCLEOTIDE SEQUENCE [LARGE SCALE GENOMIC DNA]</scope>
    <source>
        <strain evidence="2 3">OR16</strain>
    </source>
</reference>
<evidence type="ECO:0000256" key="1">
    <source>
        <dbReference type="SAM" id="Phobius"/>
    </source>
</evidence>
<proteinExistence type="predicted"/>
<dbReference type="PROSITE" id="PS51257">
    <property type="entry name" value="PROKAR_LIPOPROTEIN"/>
    <property type="match status" value="1"/>
</dbReference>
<name>H1S3M6_9BURK</name>
<keyword evidence="1" id="KW-0472">Membrane</keyword>